<dbReference type="GO" id="GO:0005737">
    <property type="term" value="C:cytoplasm"/>
    <property type="evidence" value="ECO:0007669"/>
    <property type="project" value="TreeGrafter"/>
</dbReference>
<dbReference type="EMBL" id="CAJNDS010000469">
    <property type="protein sequence ID" value="CAE7209255.1"/>
    <property type="molecule type" value="Genomic_DNA"/>
</dbReference>
<dbReference type="InterPro" id="IPR000859">
    <property type="entry name" value="CUB_dom"/>
</dbReference>
<dbReference type="InterPro" id="IPR013320">
    <property type="entry name" value="ConA-like_dom_sf"/>
</dbReference>
<sequence length="1165" mass="122417">MAFGFQALRVQSCAIEGPCVSGAGHPENSPDKNTCVIHVEPCNDRPLHVLAFQAVPGHDVLRVNGEDFTGLVAPHGVVPKGLLVWRAESSAGSNAGFKLCLAEAVARAPSAIPGDIQQLEEALLDAPAASRQLQEMTWMVSSGSCTLNTSDGCISSTGYPDPYPNDDACEIAVANDNRRPIEVVAFDTESDYDGLHVDSSPLYSGNSGPEGVVPQLKIAWSSDGSEVAGGWKICLGEERLAHFVDLSCGFESRLCFWKLSNATLAQSASEAHAGEWFVQAPSNASENRTSILESSFNATEKPMALAFAYKLTGSEDALEVQSQMINASWASLWLGGGGQATWQEAVVAVPTGSTALRLLATTAAVIYLDSVFALNVAAGPSNVSCNFRENACGWIAGEAWSSDGEEMKGHIASSSKASALSSPRFTSGSPGALRFQTAVASGSLQLQYFAGGWSTIWRDAERHHSAPVESIVAVPVEAEILRFVLFTTDSQEEGDVSVGSVDFGPLELADLACGFETGLCAWLPGAFNSSQLSTEATDAPDAHTKTGIFRATSNASENRTSMLESSFKATEKPMALAFAYKLTGSDDALEVQSQTINASWASLWLGGGGQATWQEAVVAVPTGSTALRLLATTAANELIHLDSVLALNVATAPENISCQNFSADLCEWVIESEELLLLGGYPYYLLSWRSPTFPSIAESVRMQLNLREAEAEDKSLEVYFFATGRWWLLWSAALGVEQEVKLTLPVGTECVRFMGRLDGHRVLDWAVAGYTATHTVSLVRDLQLRRKAVSKPILTLFAGNGQHTCAILTSAGELKCWGANDAGQLGYGDTQNRGAGPSEMGQDLPAVDLGPGARALQVACGNWHTCALLEGGGVKCWGMGMFGMLGSGSASDIGAGLGEMGEQLPFVDLGSSARALQVTAGRFHSCAVLEDGRAKCWGWNINGQLGLGDTQQRGHQGGQLGDELPAIDLGASFVVAQLTAGILHNCALSQEGQVKCWGDGGSGQLGQGDNSNIGRSPESMGEALPAIRLGARVTQIASAGELQLRTPGGNVMPSSSPSQSSWARASGPFILPPAAIILCAIFQDDSLKCLGGAESGQLGNGDNRHIIVGDEVVAGYAHTCVLLSDDSARCFGMGSYGGLGTGSPEPVVLFQLGCACRSLLAHPAQ</sequence>
<keyword evidence="6" id="KW-1185">Reference proteome</keyword>
<dbReference type="InterPro" id="IPR000998">
    <property type="entry name" value="MAM_dom"/>
</dbReference>
<accession>A0A812JSA3</accession>
<feature type="repeat" description="RCC1" evidence="2">
    <location>
        <begin position="812"/>
        <end position="871"/>
    </location>
</feature>
<dbReference type="CDD" id="cd00041">
    <property type="entry name" value="CUB"/>
    <property type="match status" value="1"/>
</dbReference>
<dbReference type="Pfam" id="PF00415">
    <property type="entry name" value="RCC1"/>
    <property type="match status" value="1"/>
</dbReference>
<dbReference type="PANTHER" id="PTHR45982">
    <property type="entry name" value="REGULATOR OF CHROMOSOME CONDENSATION"/>
    <property type="match status" value="1"/>
</dbReference>
<dbReference type="InterPro" id="IPR035914">
    <property type="entry name" value="Sperma_CUB_dom_sf"/>
</dbReference>
<dbReference type="SUPFAM" id="SSF49899">
    <property type="entry name" value="Concanavalin A-like lectins/glucanases"/>
    <property type="match status" value="1"/>
</dbReference>
<dbReference type="InterPro" id="IPR000408">
    <property type="entry name" value="Reg_chr_condens"/>
</dbReference>
<dbReference type="InterPro" id="IPR051553">
    <property type="entry name" value="Ran_GTPase-activating"/>
</dbReference>
<evidence type="ECO:0000256" key="2">
    <source>
        <dbReference type="PROSITE-ProRule" id="PRU00235"/>
    </source>
</evidence>
<reference evidence="5" key="1">
    <citation type="submission" date="2021-02" db="EMBL/GenBank/DDBJ databases">
        <authorList>
            <person name="Dougan E. K."/>
            <person name="Rhodes N."/>
            <person name="Thang M."/>
            <person name="Chan C."/>
        </authorList>
    </citation>
    <scope>NUCLEOTIDE SEQUENCE</scope>
</reference>
<proteinExistence type="predicted"/>
<dbReference type="PROSITE" id="PS50060">
    <property type="entry name" value="MAM_2"/>
    <property type="match status" value="1"/>
</dbReference>
<comment type="caution">
    <text evidence="5">The sequence shown here is derived from an EMBL/GenBank/DDBJ whole genome shotgun (WGS) entry which is preliminary data.</text>
</comment>
<dbReference type="InterPro" id="IPR009091">
    <property type="entry name" value="RCC1/BLIP-II"/>
</dbReference>
<evidence type="ECO:0000256" key="1">
    <source>
        <dbReference type="ARBA" id="ARBA00023157"/>
    </source>
</evidence>
<dbReference type="OrthoDB" id="538768at2759"/>
<feature type="region of interest" description="Disordered" evidence="3">
    <location>
        <begin position="1044"/>
        <end position="1063"/>
    </location>
</feature>
<evidence type="ECO:0000259" key="4">
    <source>
        <dbReference type="PROSITE" id="PS50060"/>
    </source>
</evidence>
<organism evidence="5 6">
    <name type="scientific">Symbiodinium natans</name>
    <dbReference type="NCBI Taxonomy" id="878477"/>
    <lineage>
        <taxon>Eukaryota</taxon>
        <taxon>Sar</taxon>
        <taxon>Alveolata</taxon>
        <taxon>Dinophyceae</taxon>
        <taxon>Suessiales</taxon>
        <taxon>Symbiodiniaceae</taxon>
        <taxon>Symbiodinium</taxon>
    </lineage>
</organism>
<dbReference type="GO" id="GO:0016020">
    <property type="term" value="C:membrane"/>
    <property type="evidence" value="ECO:0007669"/>
    <property type="project" value="InterPro"/>
</dbReference>
<feature type="domain" description="MAM" evidence="4">
    <location>
        <begin position="511"/>
        <end position="660"/>
    </location>
</feature>
<evidence type="ECO:0000313" key="5">
    <source>
        <dbReference type="EMBL" id="CAE7209255.1"/>
    </source>
</evidence>
<dbReference type="SUPFAM" id="SSF49854">
    <property type="entry name" value="Spermadhesin, CUB domain"/>
    <property type="match status" value="1"/>
</dbReference>
<dbReference type="Gene3D" id="2.130.10.30">
    <property type="entry name" value="Regulator of chromosome condensation 1/beta-lactamase-inhibitor protein II"/>
    <property type="match status" value="2"/>
</dbReference>
<name>A0A812JSA3_9DINO</name>
<dbReference type="GO" id="GO:0005085">
    <property type="term" value="F:guanyl-nucleotide exchange factor activity"/>
    <property type="evidence" value="ECO:0007669"/>
    <property type="project" value="TreeGrafter"/>
</dbReference>
<dbReference type="SUPFAM" id="SSF50985">
    <property type="entry name" value="RCC1/BLIP-II"/>
    <property type="match status" value="1"/>
</dbReference>
<keyword evidence="1" id="KW-1015">Disulfide bond</keyword>
<dbReference type="PRINTS" id="PR00633">
    <property type="entry name" value="RCCNDNSATION"/>
</dbReference>
<dbReference type="PROSITE" id="PS50012">
    <property type="entry name" value="RCC1_3"/>
    <property type="match status" value="3"/>
</dbReference>
<dbReference type="Pfam" id="PF13540">
    <property type="entry name" value="RCC1_2"/>
    <property type="match status" value="3"/>
</dbReference>
<gene>
    <name evidence="5" type="primary">Rcbtb1</name>
    <name evidence="5" type="ORF">SNAT2548_LOCUS6897</name>
</gene>
<evidence type="ECO:0000313" key="6">
    <source>
        <dbReference type="Proteomes" id="UP000604046"/>
    </source>
</evidence>
<protein>
    <submittedName>
        <fullName evidence="5">Rcbtb1 protein</fullName>
    </submittedName>
</protein>
<dbReference type="Proteomes" id="UP000604046">
    <property type="component" value="Unassembled WGS sequence"/>
</dbReference>
<feature type="repeat" description="RCC1" evidence="2">
    <location>
        <begin position="872"/>
        <end position="931"/>
    </location>
</feature>
<dbReference type="Gene3D" id="2.60.120.200">
    <property type="match status" value="1"/>
</dbReference>
<evidence type="ECO:0000256" key="3">
    <source>
        <dbReference type="SAM" id="MobiDB-lite"/>
    </source>
</evidence>
<feature type="repeat" description="RCC1" evidence="2">
    <location>
        <begin position="932"/>
        <end position="991"/>
    </location>
</feature>
<dbReference type="AlphaFoldDB" id="A0A812JSA3"/>
<dbReference type="PANTHER" id="PTHR45982:SF1">
    <property type="entry name" value="REGULATOR OF CHROMOSOME CONDENSATION"/>
    <property type="match status" value="1"/>
</dbReference>